<feature type="transmembrane region" description="Helical" evidence="3">
    <location>
        <begin position="349"/>
        <end position="374"/>
    </location>
</feature>
<keyword evidence="6" id="KW-1185">Reference proteome</keyword>
<dbReference type="SUPFAM" id="SSF53448">
    <property type="entry name" value="Nucleotide-diphospho-sugar transferases"/>
    <property type="match status" value="1"/>
</dbReference>
<evidence type="ECO:0000256" key="4">
    <source>
        <dbReference type="SAM" id="SignalP"/>
    </source>
</evidence>
<reference evidence="5" key="2">
    <citation type="journal article" date="2023" name="Int. J. Mol. Sci.">
        <title>De Novo Assembly and Annotation of 11 Diverse Shrub Willow (Salix) Genomes Reveals Novel Gene Organization in Sex-Linked Regions.</title>
        <authorList>
            <person name="Hyden B."/>
            <person name="Feng K."/>
            <person name="Yates T.B."/>
            <person name="Jawdy S."/>
            <person name="Cereghino C."/>
            <person name="Smart L.B."/>
            <person name="Muchero W."/>
        </authorList>
    </citation>
    <scope>NUCLEOTIDE SEQUENCE</scope>
    <source>
        <tissue evidence="5">Shoot tip</tissue>
    </source>
</reference>
<dbReference type="AlphaFoldDB" id="A0A9Q0YVU2"/>
<feature type="chain" id="PRO_5040455938" evidence="4">
    <location>
        <begin position="27"/>
        <end position="470"/>
    </location>
</feature>
<dbReference type="Proteomes" id="UP001151532">
    <property type="component" value="Chromosome 1"/>
</dbReference>
<evidence type="ECO:0000313" key="6">
    <source>
        <dbReference type="Proteomes" id="UP001151532"/>
    </source>
</evidence>
<dbReference type="InterPro" id="IPR050587">
    <property type="entry name" value="GNT1/Glycosyltrans_8"/>
</dbReference>
<accession>A0A9Q0YVU2</accession>
<proteinExistence type="predicted"/>
<keyword evidence="3" id="KW-1133">Transmembrane helix</keyword>
<keyword evidence="1" id="KW-0808">Transferase</keyword>
<keyword evidence="2" id="KW-0464">Manganese</keyword>
<dbReference type="PANTHER" id="PTHR11183">
    <property type="entry name" value="GLYCOGENIN SUBFAMILY MEMBER"/>
    <property type="match status" value="1"/>
</dbReference>
<gene>
    <name evidence="5" type="ORF">OIU79_008089</name>
</gene>
<organism evidence="5 6">
    <name type="scientific">Salix purpurea</name>
    <name type="common">Purple osier willow</name>
    <dbReference type="NCBI Taxonomy" id="77065"/>
    <lineage>
        <taxon>Eukaryota</taxon>
        <taxon>Viridiplantae</taxon>
        <taxon>Streptophyta</taxon>
        <taxon>Embryophyta</taxon>
        <taxon>Tracheophyta</taxon>
        <taxon>Spermatophyta</taxon>
        <taxon>Magnoliopsida</taxon>
        <taxon>eudicotyledons</taxon>
        <taxon>Gunneridae</taxon>
        <taxon>Pentapetalae</taxon>
        <taxon>rosids</taxon>
        <taxon>fabids</taxon>
        <taxon>Malpighiales</taxon>
        <taxon>Salicaceae</taxon>
        <taxon>Saliceae</taxon>
        <taxon>Salix</taxon>
    </lineage>
</organism>
<evidence type="ECO:0000313" key="5">
    <source>
        <dbReference type="EMBL" id="KAJ6711793.1"/>
    </source>
</evidence>
<keyword evidence="3" id="KW-0812">Transmembrane</keyword>
<feature type="transmembrane region" description="Helical" evidence="3">
    <location>
        <begin position="310"/>
        <end position="328"/>
    </location>
</feature>
<dbReference type="OrthoDB" id="2014201at2759"/>
<dbReference type="GO" id="GO:0016757">
    <property type="term" value="F:glycosyltransferase activity"/>
    <property type="evidence" value="ECO:0007669"/>
    <property type="project" value="UniProtKB-KW"/>
</dbReference>
<comment type="caution">
    <text evidence="5">The sequence shown here is derived from an EMBL/GenBank/DDBJ whole genome shotgun (WGS) entry which is preliminary data.</text>
</comment>
<feature type="transmembrane region" description="Helical" evidence="3">
    <location>
        <begin position="380"/>
        <end position="403"/>
    </location>
</feature>
<name>A0A9Q0YVU2_SALPP</name>
<dbReference type="CDD" id="cd02537">
    <property type="entry name" value="GT8_Glycogenin"/>
    <property type="match status" value="1"/>
</dbReference>
<protein>
    <submittedName>
        <fullName evidence="5">GLUCURONOSYLTRANSFERASE PGSIP7-RELATED</fullName>
    </submittedName>
</protein>
<feature type="signal peptide" evidence="4">
    <location>
        <begin position="1"/>
        <end position="26"/>
    </location>
</feature>
<keyword evidence="1" id="KW-0328">Glycosyltransferase</keyword>
<evidence type="ECO:0000256" key="3">
    <source>
        <dbReference type="SAM" id="Phobius"/>
    </source>
</evidence>
<keyword evidence="3" id="KW-0472">Membrane</keyword>
<evidence type="ECO:0000256" key="1">
    <source>
        <dbReference type="ARBA" id="ARBA00022676"/>
    </source>
</evidence>
<dbReference type="InterPro" id="IPR029044">
    <property type="entry name" value="Nucleotide-diphossugar_trans"/>
</dbReference>
<evidence type="ECO:0000256" key="2">
    <source>
        <dbReference type="ARBA" id="ARBA00023211"/>
    </source>
</evidence>
<dbReference type="Gene3D" id="3.90.550.10">
    <property type="entry name" value="Spore Coat Polysaccharide Biosynthesis Protein SpsA, Chain A"/>
    <property type="match status" value="1"/>
</dbReference>
<keyword evidence="4" id="KW-0732">Signal</keyword>
<dbReference type="EMBL" id="JAPFFK010000015">
    <property type="protein sequence ID" value="KAJ6711793.1"/>
    <property type="molecule type" value="Genomic_DNA"/>
</dbReference>
<sequence length="470" mass="54064">MASSQEPWLMLRLLLVLVFAVHKTTAFGEVMRAPQVEQQEGQRQRHKNAYATMMYMGTPRDYEFYVAIRVLLRSLARLQVDADLVVIASQDVPLRWVHTMEQEDGARVMRVENVDNPYKSQPNFNTRFKLTLNKLYVWKLIEYERVVMLDADNLFLRRSDELFQCGQFCAVFINPCIFHTGLFVLQPSMEVFKDMLHQLEIGQENPDGADQGFISGYFPDLLDMPMFHPPLNGSTVNGSYRLPLGYQMDATYFYLRLKWNVPCGPNSVITFPGASWLKPWYWWAWPVLPLGIQWHEQRRQSLGYEAETPMALIQCIVYLGIVAVTRLARPNISKICYRRTEKNVSVIQTGLKMLALWSILAAYILPSIVIPLTIHPLLGWGLYLLGSFALCSIAINAFMLPMLPVLTPCLGRISSLDWVNLRRHLDSTSYISGLLPLCFCRGDRRGSSDLKVVCLREEEKKRYMGKLDFA</sequence>
<reference evidence="5" key="1">
    <citation type="submission" date="2022-11" db="EMBL/GenBank/DDBJ databases">
        <authorList>
            <person name="Hyden B.L."/>
            <person name="Feng K."/>
            <person name="Yates T."/>
            <person name="Jawdy S."/>
            <person name="Smart L.B."/>
            <person name="Muchero W."/>
        </authorList>
    </citation>
    <scope>NUCLEOTIDE SEQUENCE</scope>
    <source>
        <tissue evidence="5">Shoot tip</tissue>
    </source>
</reference>